<gene>
    <name evidence="3" type="ORF">B0H63DRAFT_452457</name>
</gene>
<feature type="transmembrane region" description="Helical" evidence="2">
    <location>
        <begin position="46"/>
        <end position="68"/>
    </location>
</feature>
<organism evidence="3 4">
    <name type="scientific">Podospora didyma</name>
    <dbReference type="NCBI Taxonomy" id="330526"/>
    <lineage>
        <taxon>Eukaryota</taxon>
        <taxon>Fungi</taxon>
        <taxon>Dikarya</taxon>
        <taxon>Ascomycota</taxon>
        <taxon>Pezizomycotina</taxon>
        <taxon>Sordariomycetes</taxon>
        <taxon>Sordariomycetidae</taxon>
        <taxon>Sordariales</taxon>
        <taxon>Podosporaceae</taxon>
        <taxon>Podospora</taxon>
    </lineage>
</organism>
<keyword evidence="2" id="KW-1133">Transmembrane helix</keyword>
<feature type="region of interest" description="Disordered" evidence="1">
    <location>
        <begin position="224"/>
        <end position="283"/>
    </location>
</feature>
<sequence length="283" mass="30258">MEAAKPVPPYTSHPAMWGSKLILRILGLIFGITALALAGSMATPGIISSIPIMIVAGPGCLSIAWNVAEGICILARGGHRGIHPGANVGLDLIIWLGLAGADIGLWLIGIASWVVESTAGSYGYGSYIGYGGSSSSYGYNYGSNYRSNLLGGSDLTNAVDGVRSKGSALMGITAVLTIIHFSTFVIACYETHIRRRLRRGPIVVMQTTTPPAAPQPVYYMPQQQQQQQQSFLLQPQPAHMQQMYSPGQPQQHPAYDMPKQVEAYQVQQPAASPPPPTYQAPHQ</sequence>
<feature type="transmembrane region" description="Helical" evidence="2">
    <location>
        <begin position="89"/>
        <end position="115"/>
    </location>
</feature>
<protein>
    <recommendedName>
        <fullName evidence="5">MARVEL domain-containing protein</fullName>
    </recommendedName>
</protein>
<keyword evidence="4" id="KW-1185">Reference proteome</keyword>
<dbReference type="AlphaFoldDB" id="A0AAE0KD18"/>
<feature type="compositionally biased region" description="Low complexity" evidence="1">
    <location>
        <begin position="224"/>
        <end position="237"/>
    </location>
</feature>
<feature type="compositionally biased region" description="Pro residues" evidence="1">
    <location>
        <begin position="271"/>
        <end position="283"/>
    </location>
</feature>
<feature type="compositionally biased region" description="Polar residues" evidence="1">
    <location>
        <begin position="242"/>
        <end position="251"/>
    </location>
</feature>
<name>A0AAE0KD18_9PEZI</name>
<proteinExistence type="predicted"/>
<keyword evidence="2" id="KW-0472">Membrane</keyword>
<evidence type="ECO:0000256" key="2">
    <source>
        <dbReference type="SAM" id="Phobius"/>
    </source>
</evidence>
<keyword evidence="2" id="KW-0812">Transmembrane</keyword>
<evidence type="ECO:0000313" key="3">
    <source>
        <dbReference type="EMBL" id="KAK3374603.1"/>
    </source>
</evidence>
<evidence type="ECO:0000313" key="4">
    <source>
        <dbReference type="Proteomes" id="UP001285441"/>
    </source>
</evidence>
<accession>A0AAE0KD18</accession>
<comment type="caution">
    <text evidence="3">The sequence shown here is derived from an EMBL/GenBank/DDBJ whole genome shotgun (WGS) entry which is preliminary data.</text>
</comment>
<dbReference type="EMBL" id="JAULSW010000007">
    <property type="protein sequence ID" value="KAK3374603.1"/>
    <property type="molecule type" value="Genomic_DNA"/>
</dbReference>
<feature type="transmembrane region" description="Helical" evidence="2">
    <location>
        <begin position="168"/>
        <end position="189"/>
    </location>
</feature>
<feature type="transmembrane region" description="Helical" evidence="2">
    <location>
        <begin position="21"/>
        <end position="40"/>
    </location>
</feature>
<dbReference type="Proteomes" id="UP001285441">
    <property type="component" value="Unassembled WGS sequence"/>
</dbReference>
<reference evidence="3" key="2">
    <citation type="submission" date="2023-06" db="EMBL/GenBank/DDBJ databases">
        <authorList>
            <consortium name="Lawrence Berkeley National Laboratory"/>
            <person name="Haridas S."/>
            <person name="Hensen N."/>
            <person name="Bonometti L."/>
            <person name="Westerberg I."/>
            <person name="Brannstrom I.O."/>
            <person name="Guillou S."/>
            <person name="Cros-Aarteil S."/>
            <person name="Calhoun S."/>
            <person name="Kuo A."/>
            <person name="Mondo S."/>
            <person name="Pangilinan J."/>
            <person name="Riley R."/>
            <person name="LaButti K."/>
            <person name="Andreopoulos B."/>
            <person name="Lipzen A."/>
            <person name="Chen C."/>
            <person name="Yanf M."/>
            <person name="Daum C."/>
            <person name="Ng V."/>
            <person name="Clum A."/>
            <person name="Steindorff A."/>
            <person name="Ohm R."/>
            <person name="Martin F."/>
            <person name="Silar P."/>
            <person name="Natvig D."/>
            <person name="Lalanne C."/>
            <person name="Gautier V."/>
            <person name="Ament-velasquez S.L."/>
            <person name="Kruys A."/>
            <person name="Hutchinson M.I."/>
            <person name="Powell A.J."/>
            <person name="Barry K."/>
            <person name="Miller A.N."/>
            <person name="Grigoriev I.V."/>
            <person name="Debuchy R."/>
            <person name="Gladieux P."/>
            <person name="Thoren M.H."/>
            <person name="Johannesson H."/>
        </authorList>
    </citation>
    <scope>NUCLEOTIDE SEQUENCE</scope>
    <source>
        <strain evidence="3">CBS 232.78</strain>
    </source>
</reference>
<reference evidence="3" key="1">
    <citation type="journal article" date="2023" name="Mol. Phylogenet. Evol.">
        <title>Genome-scale phylogeny and comparative genomics of the fungal order Sordariales.</title>
        <authorList>
            <person name="Hensen N."/>
            <person name="Bonometti L."/>
            <person name="Westerberg I."/>
            <person name="Brannstrom I.O."/>
            <person name="Guillou S."/>
            <person name="Cros-Aarteil S."/>
            <person name="Calhoun S."/>
            <person name="Haridas S."/>
            <person name="Kuo A."/>
            <person name="Mondo S."/>
            <person name="Pangilinan J."/>
            <person name="Riley R."/>
            <person name="LaButti K."/>
            <person name="Andreopoulos B."/>
            <person name="Lipzen A."/>
            <person name="Chen C."/>
            <person name="Yan M."/>
            <person name="Daum C."/>
            <person name="Ng V."/>
            <person name="Clum A."/>
            <person name="Steindorff A."/>
            <person name="Ohm R.A."/>
            <person name="Martin F."/>
            <person name="Silar P."/>
            <person name="Natvig D.O."/>
            <person name="Lalanne C."/>
            <person name="Gautier V."/>
            <person name="Ament-Velasquez S.L."/>
            <person name="Kruys A."/>
            <person name="Hutchinson M.I."/>
            <person name="Powell A.J."/>
            <person name="Barry K."/>
            <person name="Miller A.N."/>
            <person name="Grigoriev I.V."/>
            <person name="Debuchy R."/>
            <person name="Gladieux P."/>
            <person name="Hiltunen Thoren M."/>
            <person name="Johannesson H."/>
        </authorList>
    </citation>
    <scope>NUCLEOTIDE SEQUENCE</scope>
    <source>
        <strain evidence="3">CBS 232.78</strain>
    </source>
</reference>
<evidence type="ECO:0008006" key="5">
    <source>
        <dbReference type="Google" id="ProtNLM"/>
    </source>
</evidence>
<evidence type="ECO:0000256" key="1">
    <source>
        <dbReference type="SAM" id="MobiDB-lite"/>
    </source>
</evidence>